<reference evidence="2" key="1">
    <citation type="journal article" date="2014" name="Int. J. Syst. Evol. Microbiol.">
        <title>Complete genome sequence of Corynebacterium casei LMG S-19264T (=DSM 44701T), isolated from a smear-ripened cheese.</title>
        <authorList>
            <consortium name="US DOE Joint Genome Institute (JGI-PGF)"/>
            <person name="Walter F."/>
            <person name="Albersmeier A."/>
            <person name="Kalinowski J."/>
            <person name="Ruckert C."/>
        </authorList>
    </citation>
    <scope>NUCLEOTIDE SEQUENCE</scope>
    <source>
        <strain evidence="2">KCTC 32182</strain>
    </source>
</reference>
<name>A0A918P1T0_9NEIS</name>
<organism evidence="2 3">
    <name type="scientific">Paludibacterium paludis</name>
    <dbReference type="NCBI Taxonomy" id="1225769"/>
    <lineage>
        <taxon>Bacteria</taxon>
        <taxon>Pseudomonadati</taxon>
        <taxon>Pseudomonadota</taxon>
        <taxon>Betaproteobacteria</taxon>
        <taxon>Neisseriales</taxon>
        <taxon>Chromobacteriaceae</taxon>
        <taxon>Paludibacterium</taxon>
    </lineage>
</organism>
<gene>
    <name evidence="2" type="ORF">GCM10011289_16590</name>
</gene>
<accession>A0A918P1T0</accession>
<comment type="caution">
    <text evidence="2">The sequence shown here is derived from an EMBL/GenBank/DDBJ whole genome shotgun (WGS) entry which is preliminary data.</text>
</comment>
<dbReference type="RefSeq" id="WP_189533184.1">
    <property type="nucleotide sequence ID" value="NZ_BMYX01000007.1"/>
</dbReference>
<dbReference type="Proteomes" id="UP000645257">
    <property type="component" value="Unassembled WGS sequence"/>
</dbReference>
<dbReference type="InterPro" id="IPR044929">
    <property type="entry name" value="DNA/RNA_non-sp_Endonuclease_sf"/>
</dbReference>
<evidence type="ECO:0000313" key="2">
    <source>
        <dbReference type="EMBL" id="GGY13914.1"/>
    </source>
</evidence>
<protein>
    <submittedName>
        <fullName evidence="2">Uncharacterized protein</fullName>
    </submittedName>
</protein>
<evidence type="ECO:0000256" key="1">
    <source>
        <dbReference type="SAM" id="MobiDB-lite"/>
    </source>
</evidence>
<dbReference type="EMBL" id="BMYX01000007">
    <property type="protein sequence ID" value="GGY13914.1"/>
    <property type="molecule type" value="Genomic_DNA"/>
</dbReference>
<dbReference type="AlphaFoldDB" id="A0A918P1T0"/>
<feature type="region of interest" description="Disordered" evidence="1">
    <location>
        <begin position="171"/>
        <end position="190"/>
    </location>
</feature>
<sequence>MKDFYLSIFYNAKSTEAEKEFSKITETFKKETEMSTGRATFSTTPREHAGHRCTLKDLFGAESLSNEIDQDEPQAKLGKNASAEISAATIAPKQIERDSAPAGYSKIAANEIYLLTGIPPNMQPVTFDAGHLIGDQLIGGLFNSNKEGNITPQITKFNTPAYVNALENPIKNAVDPNPEKHNKTNSTEVKNKENHVRIEYKVDLEYDSDFIIPTKKLVYAKIIKGDIDETANKITINKKTFPINHEVKFNRSIPSKWSASAKSADKKTPIHIKTTREAKTFKNLVKKHEEKKDLSNTPEFKFTLEHTDNGKLKQYPINEKNRKDKNAGKDDLHLNSITYIPTPKFSITKEDAILALKKTFPYISENEIIELFANKK</sequence>
<proteinExistence type="predicted"/>
<dbReference type="Gene3D" id="3.40.570.10">
    <property type="entry name" value="Extracellular Endonuclease, subunit A"/>
    <property type="match status" value="1"/>
</dbReference>
<keyword evidence="3" id="KW-1185">Reference proteome</keyword>
<reference evidence="2" key="2">
    <citation type="submission" date="2020-09" db="EMBL/GenBank/DDBJ databases">
        <authorList>
            <person name="Sun Q."/>
            <person name="Kim S."/>
        </authorList>
    </citation>
    <scope>NUCLEOTIDE SEQUENCE</scope>
    <source>
        <strain evidence="2">KCTC 32182</strain>
    </source>
</reference>
<evidence type="ECO:0000313" key="3">
    <source>
        <dbReference type="Proteomes" id="UP000645257"/>
    </source>
</evidence>